<keyword evidence="3" id="KW-1185">Reference proteome</keyword>
<protein>
    <recommendedName>
        <fullName evidence="4">PepSY domain-containing protein</fullName>
    </recommendedName>
</protein>
<dbReference type="Pfam" id="PF05800">
    <property type="entry name" value="GvpO"/>
    <property type="match status" value="1"/>
</dbReference>
<dbReference type="EMBL" id="BAAAQA010000012">
    <property type="protein sequence ID" value="GAA2114077.1"/>
    <property type="molecule type" value="Genomic_DNA"/>
</dbReference>
<reference evidence="2 3" key="1">
    <citation type="journal article" date="2019" name="Int. J. Syst. Evol. Microbiol.">
        <title>The Global Catalogue of Microorganisms (GCM) 10K type strain sequencing project: providing services to taxonomists for standard genome sequencing and annotation.</title>
        <authorList>
            <consortium name="The Broad Institute Genomics Platform"/>
            <consortium name="The Broad Institute Genome Sequencing Center for Infectious Disease"/>
            <person name="Wu L."/>
            <person name="Ma J."/>
        </authorList>
    </citation>
    <scope>NUCLEOTIDE SEQUENCE [LARGE SCALE GENOMIC DNA]</scope>
    <source>
        <strain evidence="2 3">JCM 15914</strain>
    </source>
</reference>
<organism evidence="2 3">
    <name type="scientific">Kocuria atrinae</name>
    <dbReference type="NCBI Taxonomy" id="592377"/>
    <lineage>
        <taxon>Bacteria</taxon>
        <taxon>Bacillati</taxon>
        <taxon>Actinomycetota</taxon>
        <taxon>Actinomycetes</taxon>
        <taxon>Micrococcales</taxon>
        <taxon>Micrococcaceae</taxon>
        <taxon>Kocuria</taxon>
    </lineage>
</organism>
<feature type="compositionally biased region" description="Basic residues" evidence="1">
    <location>
        <begin position="1"/>
        <end position="20"/>
    </location>
</feature>
<accession>A0ABN2XPN2</accession>
<evidence type="ECO:0008006" key="4">
    <source>
        <dbReference type="Google" id="ProtNLM"/>
    </source>
</evidence>
<evidence type="ECO:0000256" key="1">
    <source>
        <dbReference type="SAM" id="MobiDB-lite"/>
    </source>
</evidence>
<sequence length="137" mass="15022">MAKHRRKWRPSLKNAHRKTSQHSTDLARPNRSNVPEAISTAVREVSRTTGHEASKVIELQRTGDGGWLIVVEAIRSTGVSGIKPEQYVIRLSSEGSILSYELVGHDSPSRSAEAPRSALPVDLGLRAELDTDIAISF</sequence>
<gene>
    <name evidence="2" type="ORF">GCM10009824_11040</name>
</gene>
<evidence type="ECO:0000313" key="3">
    <source>
        <dbReference type="Proteomes" id="UP001500166"/>
    </source>
</evidence>
<feature type="region of interest" description="Disordered" evidence="1">
    <location>
        <begin position="1"/>
        <end position="36"/>
    </location>
</feature>
<proteinExistence type="predicted"/>
<dbReference type="Proteomes" id="UP001500166">
    <property type="component" value="Unassembled WGS sequence"/>
</dbReference>
<name>A0ABN2XPN2_9MICC</name>
<comment type="caution">
    <text evidence="2">The sequence shown here is derived from an EMBL/GenBank/DDBJ whole genome shotgun (WGS) entry which is preliminary data.</text>
</comment>
<dbReference type="InterPro" id="IPR008634">
    <property type="entry name" value="Gas-vesicle_GvpO"/>
</dbReference>
<dbReference type="RefSeq" id="WP_344224015.1">
    <property type="nucleotide sequence ID" value="NZ_BAAAQA010000012.1"/>
</dbReference>
<evidence type="ECO:0000313" key="2">
    <source>
        <dbReference type="EMBL" id="GAA2114077.1"/>
    </source>
</evidence>